<evidence type="ECO:0000313" key="1">
    <source>
        <dbReference type="EnsemblMetazoa" id="Aqu2.1.25782_001"/>
    </source>
</evidence>
<reference evidence="1" key="1">
    <citation type="submission" date="2017-05" db="UniProtKB">
        <authorList>
            <consortium name="EnsemblMetazoa"/>
        </authorList>
    </citation>
    <scope>IDENTIFICATION</scope>
</reference>
<dbReference type="EnsemblMetazoa" id="Aqu2.1.25782_001">
    <property type="protein sequence ID" value="Aqu2.1.25782_001"/>
    <property type="gene ID" value="Aqu2.1.25782"/>
</dbReference>
<sequence>MLRSSKVYCTCTMYMYNKSCSFMPISYEENISFIKYTISKSVKQLPVFSSHFKPEAIWTLYYEV</sequence>
<protein>
    <submittedName>
        <fullName evidence="1">Uncharacterized protein</fullName>
    </submittedName>
</protein>
<dbReference type="AlphaFoldDB" id="A0A1X7UDE4"/>
<proteinExistence type="predicted"/>
<accession>A0A1X7UDE4</accession>
<organism evidence="1">
    <name type="scientific">Amphimedon queenslandica</name>
    <name type="common">Sponge</name>
    <dbReference type="NCBI Taxonomy" id="400682"/>
    <lineage>
        <taxon>Eukaryota</taxon>
        <taxon>Metazoa</taxon>
        <taxon>Porifera</taxon>
        <taxon>Demospongiae</taxon>
        <taxon>Heteroscleromorpha</taxon>
        <taxon>Haplosclerida</taxon>
        <taxon>Niphatidae</taxon>
        <taxon>Amphimedon</taxon>
    </lineage>
</organism>
<dbReference type="InParanoid" id="A0A1X7UDE4"/>
<name>A0A1X7UDE4_AMPQE</name>